<gene>
    <name evidence="2" type="ORF">FGO68_gene9464</name>
</gene>
<sequence>MITNQLLQARASLLQSAAVSTRLVSVPQRGYLPYHQKKYDKYFKPQYFDNVQRTPDTLGKIKYNTQDPLFFDYANENVNGGIPVILENIKEKGTYKLPLRNLGFILYHIAKNDIYDPNLFGKFEETYREITSVNMTARHNMGGVYGYYRSNQGSRYGLDYWEDHLQKNSAFLHVVDIAELVEGFSYNRTLPREYFRQKLTEVHKPVLLKNWQKEASHHQRMLFIFCKRFHELQYYDEELWSLLVKDVEKKLKINNTHFFSTFYETFSEINKDPKNPFFQKLDPVLKTLGTTHYTKDRQWRYSLENGGHWKSWQTLKDNRESSQLSDFLIKKAEIDQKVLEQAKAVERKLKRLRMAKLSKDLFDEIVSEMLKEKRTLMEMMAELDVDDQAIYDAQERIAKRNTQSQQAGGATVEKKAPPAEKKVAKK</sequence>
<keyword evidence="3" id="KW-1185">Reference proteome</keyword>
<reference evidence="2" key="1">
    <citation type="submission" date="2019-06" db="EMBL/GenBank/DDBJ databases">
        <authorList>
            <person name="Zheng W."/>
        </authorList>
    </citation>
    <scope>NUCLEOTIDE SEQUENCE</scope>
    <source>
        <strain evidence="2">QDHG01</strain>
    </source>
</reference>
<dbReference type="OrthoDB" id="10471061at2759"/>
<proteinExistence type="predicted"/>
<dbReference type="EMBL" id="RRYP01017346">
    <property type="protein sequence ID" value="TNV74169.1"/>
    <property type="molecule type" value="Genomic_DNA"/>
</dbReference>
<dbReference type="CDD" id="cd23692">
    <property type="entry name" value="mS89"/>
    <property type="match status" value="1"/>
</dbReference>
<feature type="compositionally biased region" description="Basic and acidic residues" evidence="1">
    <location>
        <begin position="412"/>
        <end position="426"/>
    </location>
</feature>
<organism evidence="2 3">
    <name type="scientific">Halteria grandinella</name>
    <dbReference type="NCBI Taxonomy" id="5974"/>
    <lineage>
        <taxon>Eukaryota</taxon>
        <taxon>Sar</taxon>
        <taxon>Alveolata</taxon>
        <taxon>Ciliophora</taxon>
        <taxon>Intramacronucleata</taxon>
        <taxon>Spirotrichea</taxon>
        <taxon>Stichotrichia</taxon>
        <taxon>Sporadotrichida</taxon>
        <taxon>Halteriidae</taxon>
        <taxon>Halteria</taxon>
    </lineage>
</organism>
<name>A0A8J8NG83_HALGN</name>
<dbReference type="Proteomes" id="UP000785679">
    <property type="component" value="Unassembled WGS sequence"/>
</dbReference>
<feature type="region of interest" description="Disordered" evidence="1">
    <location>
        <begin position="397"/>
        <end position="426"/>
    </location>
</feature>
<evidence type="ECO:0000256" key="1">
    <source>
        <dbReference type="SAM" id="MobiDB-lite"/>
    </source>
</evidence>
<dbReference type="AlphaFoldDB" id="A0A8J8NG83"/>
<accession>A0A8J8NG83</accession>
<protein>
    <submittedName>
        <fullName evidence="2">Uncharacterized protein</fullName>
    </submittedName>
</protein>
<comment type="caution">
    <text evidence="2">The sequence shown here is derived from an EMBL/GenBank/DDBJ whole genome shotgun (WGS) entry which is preliminary data.</text>
</comment>
<evidence type="ECO:0000313" key="2">
    <source>
        <dbReference type="EMBL" id="TNV74169.1"/>
    </source>
</evidence>
<evidence type="ECO:0000313" key="3">
    <source>
        <dbReference type="Proteomes" id="UP000785679"/>
    </source>
</evidence>